<feature type="region of interest" description="Disordered" evidence="1">
    <location>
        <begin position="318"/>
        <end position="411"/>
    </location>
</feature>
<feature type="compositionally biased region" description="Low complexity" evidence="1">
    <location>
        <begin position="326"/>
        <end position="351"/>
    </location>
</feature>
<dbReference type="VEuPathDB" id="PiroplasmaDB:BOVATA_030690"/>
<dbReference type="RefSeq" id="XP_028867819.1">
    <property type="nucleotide sequence ID" value="XM_029011986.1"/>
</dbReference>
<evidence type="ECO:0000256" key="1">
    <source>
        <dbReference type="SAM" id="MobiDB-lite"/>
    </source>
</evidence>
<accession>A0A2H6KF13</accession>
<dbReference type="EMBL" id="BDSA01000003">
    <property type="protein sequence ID" value="GBE61576.1"/>
    <property type="molecule type" value="Genomic_DNA"/>
</dbReference>
<dbReference type="OrthoDB" id="366478at2759"/>
<reference evidence="2 3" key="1">
    <citation type="journal article" date="2017" name="BMC Genomics">
        <title>Whole-genome assembly of Babesia ovata and comparative genomics between closely related pathogens.</title>
        <authorList>
            <person name="Yamagishi J."/>
            <person name="Asada M."/>
            <person name="Hakimi H."/>
            <person name="Tanaka T.Q."/>
            <person name="Sugimoto C."/>
            <person name="Kawazu S."/>
        </authorList>
    </citation>
    <scope>NUCLEOTIDE SEQUENCE [LARGE SCALE GENOMIC DNA]</scope>
    <source>
        <strain evidence="2 3">Miyake</strain>
    </source>
</reference>
<protein>
    <submittedName>
        <fullName evidence="2">Zinc finger C-x8-C-x5-C-x3-H type protein, putative</fullName>
    </submittedName>
</protein>
<name>A0A2H6KF13_9APIC</name>
<feature type="compositionally biased region" description="Polar residues" evidence="1">
    <location>
        <begin position="352"/>
        <end position="378"/>
    </location>
</feature>
<proteinExistence type="predicted"/>
<sequence length="479" mass="46962">MAFFGNQQAAQPPIGIFGGSQPATSAAGGMFGAGSGLGVNVATGSSQMPFGGAPVTGMMDTGGFGATSAMLPPAAFGSTNIAPAGFGSGANAMNTSFGSTNFGSAFGSAGVSSGGAFTSNGFGQHSNVTGFTSSGFGSSVNNASNAFTASTICTQGNTGFGATGGSVTQFNAGPFTSNNFGQTQSSGSTFTSGLFGQTSNAQLGTFGGSASGFGNTQNGGTAAFTTSGFGQSAPASITTGFGQPASATTTTSAFGQPPATSTPSFGSSTNTMGTAGGFTSGGFGGQSTTGFGTFGQSAQQFNTGSFTSNGFGQNKSTNSISSVGLGQQQSQTVSGFGSSSLSQSQSFNTGSFTSNGFGKNTEASTSFGQPNTQSNTASDGFGQSSAAGGTGSAPAKPVSMMPAASSVSNQPLLENPNFKPVTATLFENNIRGGFGNKPVAPKIEPLTRPCNAKLEPWMEMAYAAKKFEEGKIPEIPPKI</sequence>
<dbReference type="Proteomes" id="UP000236319">
    <property type="component" value="Unassembled WGS sequence"/>
</dbReference>
<gene>
    <name evidence="2" type="ORF">BOVATA_030690</name>
</gene>
<evidence type="ECO:0000313" key="2">
    <source>
        <dbReference type="EMBL" id="GBE61576.1"/>
    </source>
</evidence>
<comment type="caution">
    <text evidence="2">The sequence shown here is derived from an EMBL/GenBank/DDBJ whole genome shotgun (WGS) entry which is preliminary data.</text>
</comment>
<organism evidence="2 3">
    <name type="scientific">Babesia ovata</name>
    <dbReference type="NCBI Taxonomy" id="189622"/>
    <lineage>
        <taxon>Eukaryota</taxon>
        <taxon>Sar</taxon>
        <taxon>Alveolata</taxon>
        <taxon>Apicomplexa</taxon>
        <taxon>Aconoidasida</taxon>
        <taxon>Piroplasmida</taxon>
        <taxon>Babesiidae</taxon>
        <taxon>Babesia</taxon>
    </lineage>
</organism>
<dbReference type="AlphaFoldDB" id="A0A2H6KF13"/>
<evidence type="ECO:0000313" key="3">
    <source>
        <dbReference type="Proteomes" id="UP000236319"/>
    </source>
</evidence>
<keyword evidence="3" id="KW-1185">Reference proteome</keyword>
<feature type="region of interest" description="Disordered" evidence="1">
    <location>
        <begin position="242"/>
        <end position="268"/>
    </location>
</feature>
<dbReference type="GeneID" id="39875346"/>